<dbReference type="InterPro" id="IPR001394">
    <property type="entry name" value="Peptidase_C19_UCH"/>
</dbReference>
<dbReference type="PROSITE" id="PS50235">
    <property type="entry name" value="USP_3"/>
    <property type="match status" value="1"/>
</dbReference>
<dbReference type="FunFam" id="3.90.70.10:FF:000032">
    <property type="entry name" value="Ubiquitin carboxyl-terminal hydrolase 14"/>
    <property type="match status" value="1"/>
</dbReference>
<dbReference type="GO" id="GO:0016579">
    <property type="term" value="P:protein deubiquitination"/>
    <property type="evidence" value="ECO:0007669"/>
    <property type="project" value="InterPro"/>
</dbReference>
<keyword evidence="6 7" id="KW-0788">Thiol protease</keyword>
<evidence type="ECO:0000256" key="8">
    <source>
        <dbReference type="SAM" id="MobiDB-lite"/>
    </source>
</evidence>
<dbReference type="PANTHER" id="PTHR43982">
    <property type="entry name" value="UBIQUITIN CARBOXYL-TERMINAL HYDROLASE"/>
    <property type="match status" value="1"/>
</dbReference>
<comment type="caution">
    <text evidence="10">The sequence shown here is derived from an EMBL/GenBank/DDBJ whole genome shotgun (WGS) entry which is preliminary data.</text>
</comment>
<reference evidence="10 11" key="1">
    <citation type="submission" date="2023-10" db="EMBL/GenBank/DDBJ databases">
        <title>Genomes of two closely related lineages of the louse Polyplax serrata with different host specificities.</title>
        <authorList>
            <person name="Martinu J."/>
            <person name="Tarabai H."/>
            <person name="Stefka J."/>
            <person name="Hypsa V."/>
        </authorList>
    </citation>
    <scope>NUCLEOTIDE SEQUENCE [LARGE SCALE GENOMIC DNA]</scope>
    <source>
        <strain evidence="10">HR10_N</strain>
    </source>
</reference>
<dbReference type="InterPro" id="IPR038765">
    <property type="entry name" value="Papain-like_cys_pep_sf"/>
</dbReference>
<evidence type="ECO:0000256" key="4">
    <source>
        <dbReference type="ARBA" id="ARBA00022786"/>
    </source>
</evidence>
<dbReference type="PROSITE" id="PS00972">
    <property type="entry name" value="USP_1"/>
    <property type="match status" value="1"/>
</dbReference>
<dbReference type="GO" id="GO:0070628">
    <property type="term" value="F:proteasome binding"/>
    <property type="evidence" value="ECO:0007669"/>
    <property type="project" value="TreeGrafter"/>
</dbReference>
<dbReference type="Gene3D" id="3.90.70.10">
    <property type="entry name" value="Cysteine proteinases"/>
    <property type="match status" value="1"/>
</dbReference>
<dbReference type="SUPFAM" id="SSF54001">
    <property type="entry name" value="Cysteine proteinases"/>
    <property type="match status" value="1"/>
</dbReference>
<evidence type="ECO:0000256" key="3">
    <source>
        <dbReference type="ARBA" id="ARBA00022670"/>
    </source>
</evidence>
<evidence type="ECO:0000313" key="11">
    <source>
        <dbReference type="Proteomes" id="UP001372834"/>
    </source>
</evidence>
<evidence type="ECO:0000256" key="5">
    <source>
        <dbReference type="ARBA" id="ARBA00022801"/>
    </source>
</evidence>
<dbReference type="PANTHER" id="PTHR43982:SF1">
    <property type="entry name" value="UBIQUITIN CARBOXYL-TERMINAL HYDROLASE 14"/>
    <property type="match status" value="1"/>
</dbReference>
<evidence type="ECO:0000256" key="7">
    <source>
        <dbReference type="RuleBase" id="RU366025"/>
    </source>
</evidence>
<sequence length="499" mass="55778">MPVYKVKVKWGKELFSDVEANTDEDLLVFKAQLFALTGVHPNRQKIVVKGSNIKEWSAVPIKDGSTLMLMGSKDDASNEPVTKPVFVEDMSENELATALDLPAGLTNLGNTCYMNATVQCLKTVPELREALTKYTGTVQLGGPEGILPAQSITAALRDLYSAMDHESAVPPIVLLQVLHMAFPRFAEKSSQGGFQQQDANECWTELIRMLQQKLSPRDNNGKPSNFKSFIEQYFGGTFVFEMKCTESEDEPVTHGKEDFLQLSCFISADVKYVLSGLRNKLQEQIMKQSPTLGRDAVYSKSSKINRLPAYLTIQFVRFFYKEKGSINAKILKDIKFPLEFDAFELCTAELQEKLAPMRAKFKELEDAQVQESLRNKKDDIVANTKNKNEKPEKKETRAEPYWFPGDLGSNNSGYYSLQAVLTHKGRTSSSGHYVAWIKQKGNVWLKCDDDVVSPVTEEDVLKLSGGGDWHCAYVLLYGPRLMEIPVIPNATAANAPVVT</sequence>
<keyword evidence="3 7" id="KW-0645">Protease</keyword>
<evidence type="ECO:0000256" key="2">
    <source>
        <dbReference type="ARBA" id="ARBA00008739"/>
    </source>
</evidence>
<proteinExistence type="inferred from homology"/>
<evidence type="ECO:0000313" key="10">
    <source>
        <dbReference type="EMBL" id="KAK6630620.1"/>
    </source>
</evidence>
<name>A0AAN8NZ12_POLSC</name>
<feature type="region of interest" description="Disordered" evidence="8">
    <location>
        <begin position="376"/>
        <end position="396"/>
    </location>
</feature>
<evidence type="ECO:0000256" key="6">
    <source>
        <dbReference type="ARBA" id="ARBA00022807"/>
    </source>
</evidence>
<dbReference type="Gene3D" id="3.10.20.90">
    <property type="entry name" value="Phosphatidylinositol 3-kinase Catalytic Subunit, Chain A, domain 1"/>
    <property type="match status" value="1"/>
</dbReference>
<dbReference type="AlphaFoldDB" id="A0AAN8NZ12"/>
<dbReference type="PROSITE" id="PS00973">
    <property type="entry name" value="USP_2"/>
    <property type="match status" value="1"/>
</dbReference>
<feature type="domain" description="USP" evidence="9">
    <location>
        <begin position="103"/>
        <end position="480"/>
    </location>
</feature>
<evidence type="ECO:0000256" key="1">
    <source>
        <dbReference type="ARBA" id="ARBA00000707"/>
    </source>
</evidence>
<dbReference type="SUPFAM" id="SSF54236">
    <property type="entry name" value="Ubiquitin-like"/>
    <property type="match status" value="1"/>
</dbReference>
<comment type="catalytic activity">
    <reaction evidence="1 7">
        <text>Thiol-dependent hydrolysis of ester, thioester, amide, peptide and isopeptide bonds formed by the C-terminal Gly of ubiquitin (a 76-residue protein attached to proteins as an intracellular targeting signal).</text>
        <dbReference type="EC" id="3.4.19.12"/>
    </reaction>
</comment>
<dbReference type="GO" id="GO:0043161">
    <property type="term" value="P:proteasome-mediated ubiquitin-dependent protein catabolic process"/>
    <property type="evidence" value="ECO:0007669"/>
    <property type="project" value="InterPro"/>
</dbReference>
<dbReference type="Pfam" id="PF00443">
    <property type="entry name" value="UCH"/>
    <property type="match status" value="1"/>
</dbReference>
<dbReference type="InterPro" id="IPR029071">
    <property type="entry name" value="Ubiquitin-like_domsf"/>
</dbReference>
<dbReference type="SMART" id="SM00213">
    <property type="entry name" value="UBQ"/>
    <property type="match status" value="1"/>
</dbReference>
<organism evidence="10 11">
    <name type="scientific">Polyplax serrata</name>
    <name type="common">Common mouse louse</name>
    <dbReference type="NCBI Taxonomy" id="468196"/>
    <lineage>
        <taxon>Eukaryota</taxon>
        <taxon>Metazoa</taxon>
        <taxon>Ecdysozoa</taxon>
        <taxon>Arthropoda</taxon>
        <taxon>Hexapoda</taxon>
        <taxon>Insecta</taxon>
        <taxon>Pterygota</taxon>
        <taxon>Neoptera</taxon>
        <taxon>Paraneoptera</taxon>
        <taxon>Psocodea</taxon>
        <taxon>Troctomorpha</taxon>
        <taxon>Phthiraptera</taxon>
        <taxon>Anoplura</taxon>
        <taxon>Polyplacidae</taxon>
        <taxon>Polyplax</taxon>
    </lineage>
</organism>
<dbReference type="InterPro" id="IPR000626">
    <property type="entry name" value="Ubiquitin-like_dom"/>
</dbReference>
<dbReference type="GO" id="GO:0061136">
    <property type="term" value="P:regulation of proteasomal protein catabolic process"/>
    <property type="evidence" value="ECO:0007669"/>
    <property type="project" value="TreeGrafter"/>
</dbReference>
<accession>A0AAN8NZ12</accession>
<evidence type="ECO:0000259" key="9">
    <source>
        <dbReference type="PROSITE" id="PS50235"/>
    </source>
</evidence>
<dbReference type="InterPro" id="IPR018200">
    <property type="entry name" value="USP_CS"/>
</dbReference>
<dbReference type="GO" id="GO:0004843">
    <property type="term" value="F:cysteine-type deubiquitinase activity"/>
    <property type="evidence" value="ECO:0007669"/>
    <property type="project" value="UniProtKB-UniRule"/>
</dbReference>
<protein>
    <recommendedName>
        <fullName evidence="7">Ubiquitin carboxyl-terminal hydrolase</fullName>
        <ecNumber evidence="7">3.4.19.12</ecNumber>
    </recommendedName>
</protein>
<gene>
    <name evidence="10" type="ORF">RUM43_014605</name>
</gene>
<dbReference type="EMBL" id="JAWJWE010000010">
    <property type="protein sequence ID" value="KAK6630620.1"/>
    <property type="molecule type" value="Genomic_DNA"/>
</dbReference>
<comment type="similarity">
    <text evidence="2">Belongs to the peptidase C19 family. USP14/UBP6 subfamily.</text>
</comment>
<dbReference type="InterPro" id="IPR028889">
    <property type="entry name" value="USP"/>
</dbReference>
<dbReference type="CDD" id="cd02657">
    <property type="entry name" value="Peptidase_C19A"/>
    <property type="match status" value="1"/>
</dbReference>
<keyword evidence="4 7" id="KW-0833">Ubl conjugation pathway</keyword>
<dbReference type="InterPro" id="IPR044635">
    <property type="entry name" value="UBP14-like"/>
</dbReference>
<keyword evidence="5 7" id="KW-0378">Hydrolase</keyword>
<dbReference type="EC" id="3.4.19.12" evidence="7"/>
<dbReference type="CDD" id="cd16104">
    <property type="entry name" value="Ubl_USP14_like"/>
    <property type="match status" value="1"/>
</dbReference>
<dbReference type="Proteomes" id="UP001372834">
    <property type="component" value="Unassembled WGS sequence"/>
</dbReference>